<dbReference type="Gene3D" id="3.40.50.1010">
    <property type="entry name" value="5'-nuclease"/>
    <property type="match status" value="1"/>
</dbReference>
<comment type="caution">
    <text evidence="2">The sequence shown here is derived from an EMBL/GenBank/DDBJ whole genome shotgun (WGS) entry which is preliminary data.</text>
</comment>
<dbReference type="InterPro" id="IPR029060">
    <property type="entry name" value="PIN-like_dom_sf"/>
</dbReference>
<dbReference type="OrthoDB" id="9799824at2"/>
<accession>A0A2W7RN44</accession>
<evidence type="ECO:0000313" key="5">
    <source>
        <dbReference type="Proteomes" id="UP000321927"/>
    </source>
</evidence>
<gene>
    <name evidence="3" type="ORF">ESW18_13290</name>
    <name evidence="2" type="ORF">LV84_02281</name>
</gene>
<keyword evidence="5" id="KW-1185">Reference proteome</keyword>
<dbReference type="Pfam" id="PF01850">
    <property type="entry name" value="PIN"/>
    <property type="match status" value="1"/>
</dbReference>
<reference evidence="3 5" key="2">
    <citation type="submission" date="2019-08" db="EMBL/GenBank/DDBJ databases">
        <title>Genome of Algoriphagus ratkowskyi IC026.</title>
        <authorList>
            <person name="Bowman J.P."/>
        </authorList>
    </citation>
    <scope>NUCLEOTIDE SEQUENCE [LARGE SCALE GENOMIC DNA]</scope>
    <source>
        <strain evidence="3 5">IC026</strain>
    </source>
</reference>
<evidence type="ECO:0000313" key="3">
    <source>
        <dbReference type="EMBL" id="TXD77261.1"/>
    </source>
</evidence>
<dbReference type="Proteomes" id="UP000321927">
    <property type="component" value="Unassembled WGS sequence"/>
</dbReference>
<dbReference type="SUPFAM" id="SSF88723">
    <property type="entry name" value="PIN domain-like"/>
    <property type="match status" value="1"/>
</dbReference>
<reference evidence="2 4" key="1">
    <citation type="submission" date="2018-06" db="EMBL/GenBank/DDBJ databases">
        <title>Genomic Encyclopedia of Archaeal and Bacterial Type Strains, Phase II (KMG-II): from individual species to whole genera.</title>
        <authorList>
            <person name="Goeker M."/>
        </authorList>
    </citation>
    <scope>NUCLEOTIDE SEQUENCE [LARGE SCALE GENOMIC DNA]</scope>
    <source>
        <strain evidence="2 4">DSM 22686</strain>
    </source>
</reference>
<proteinExistence type="predicted"/>
<evidence type="ECO:0000259" key="1">
    <source>
        <dbReference type="Pfam" id="PF01850"/>
    </source>
</evidence>
<dbReference type="Proteomes" id="UP000249115">
    <property type="component" value="Unassembled WGS sequence"/>
</dbReference>
<dbReference type="InterPro" id="IPR002716">
    <property type="entry name" value="PIN_dom"/>
</dbReference>
<dbReference type="AlphaFoldDB" id="A0A2W7RN44"/>
<evidence type="ECO:0000313" key="4">
    <source>
        <dbReference type="Proteomes" id="UP000249115"/>
    </source>
</evidence>
<evidence type="ECO:0000313" key="2">
    <source>
        <dbReference type="EMBL" id="PZX55919.1"/>
    </source>
</evidence>
<dbReference type="EMBL" id="VORV01000008">
    <property type="protein sequence ID" value="TXD77261.1"/>
    <property type="molecule type" value="Genomic_DNA"/>
</dbReference>
<protein>
    <submittedName>
        <fullName evidence="2">Putative nucleic acid-binding protein</fullName>
    </submittedName>
    <submittedName>
        <fullName evidence="3">Type II toxin-antitoxin system VapC family toxin</fullName>
    </submittedName>
</protein>
<feature type="domain" description="PIN" evidence="1">
    <location>
        <begin position="6"/>
        <end position="112"/>
    </location>
</feature>
<dbReference type="RefSeq" id="WP_086501607.1">
    <property type="nucleotide sequence ID" value="NZ_MSSV01000009.1"/>
</dbReference>
<dbReference type="EMBL" id="QKZU01000008">
    <property type="protein sequence ID" value="PZX55919.1"/>
    <property type="molecule type" value="Genomic_DNA"/>
</dbReference>
<organism evidence="2 4">
    <name type="scientific">Algoriphagus ratkowskyi</name>
    <dbReference type="NCBI Taxonomy" id="57028"/>
    <lineage>
        <taxon>Bacteria</taxon>
        <taxon>Pseudomonadati</taxon>
        <taxon>Bacteroidota</taxon>
        <taxon>Cytophagia</taxon>
        <taxon>Cytophagales</taxon>
        <taxon>Cyclobacteriaceae</taxon>
        <taxon>Algoriphagus</taxon>
    </lineage>
</organism>
<name>A0A2W7RN44_9BACT</name>
<sequence length="154" mass="17775">MKKLRIYLDTSVFGGLFDEEFQEYIEPLFKRIENDEFVVIFSNITKDELYSAPQNVRQKAEALALKSTEFVKSDLESVTLAKRYIEEGVVDKTSYADCLHIALATIYNANILVSWNFKHIVNVVRIIGYNSVNLVEGYKQLDIRSPRELLSNED</sequence>